<organism evidence="3 4">
    <name type="scientific">Leucocoprinus leucothites</name>
    <dbReference type="NCBI Taxonomy" id="201217"/>
    <lineage>
        <taxon>Eukaryota</taxon>
        <taxon>Fungi</taxon>
        <taxon>Dikarya</taxon>
        <taxon>Basidiomycota</taxon>
        <taxon>Agaricomycotina</taxon>
        <taxon>Agaricomycetes</taxon>
        <taxon>Agaricomycetidae</taxon>
        <taxon>Agaricales</taxon>
        <taxon>Agaricineae</taxon>
        <taxon>Agaricaceae</taxon>
        <taxon>Leucocoprinus</taxon>
    </lineage>
</organism>
<gene>
    <name evidence="3" type="ORF">D9756_000114</name>
</gene>
<evidence type="ECO:0000256" key="1">
    <source>
        <dbReference type="SAM" id="MobiDB-lite"/>
    </source>
</evidence>
<evidence type="ECO:0000313" key="3">
    <source>
        <dbReference type="EMBL" id="KAF5363615.1"/>
    </source>
</evidence>
<feature type="region of interest" description="Disordered" evidence="1">
    <location>
        <begin position="96"/>
        <end position="124"/>
    </location>
</feature>
<dbReference type="AlphaFoldDB" id="A0A8H5GF28"/>
<feature type="region of interest" description="Disordered" evidence="1">
    <location>
        <begin position="153"/>
        <end position="176"/>
    </location>
</feature>
<dbReference type="PRINTS" id="PR01217">
    <property type="entry name" value="PRICHEXTENSN"/>
</dbReference>
<dbReference type="EMBL" id="JAACJO010000001">
    <property type="protein sequence ID" value="KAF5363615.1"/>
    <property type="molecule type" value="Genomic_DNA"/>
</dbReference>
<evidence type="ECO:0000256" key="2">
    <source>
        <dbReference type="SAM" id="SignalP"/>
    </source>
</evidence>
<feature type="region of interest" description="Disordered" evidence="1">
    <location>
        <begin position="48"/>
        <end position="80"/>
    </location>
</feature>
<evidence type="ECO:0000313" key="4">
    <source>
        <dbReference type="Proteomes" id="UP000559027"/>
    </source>
</evidence>
<dbReference type="Proteomes" id="UP000559027">
    <property type="component" value="Unassembled WGS sequence"/>
</dbReference>
<feature type="compositionally biased region" description="Pro residues" evidence="1">
    <location>
        <begin position="383"/>
        <end position="393"/>
    </location>
</feature>
<feature type="region of interest" description="Disordered" evidence="1">
    <location>
        <begin position="282"/>
        <end position="310"/>
    </location>
</feature>
<feature type="region of interest" description="Disordered" evidence="1">
    <location>
        <begin position="341"/>
        <end position="393"/>
    </location>
</feature>
<comment type="caution">
    <text evidence="3">The sequence shown here is derived from an EMBL/GenBank/DDBJ whole genome shotgun (WGS) entry which is preliminary data.</text>
</comment>
<feature type="chain" id="PRO_5034519894" evidence="2">
    <location>
        <begin position="23"/>
        <end position="393"/>
    </location>
</feature>
<feature type="region of interest" description="Disordered" evidence="1">
    <location>
        <begin position="236"/>
        <end position="260"/>
    </location>
</feature>
<sequence>MITTFYRYFVLLAVSGGLLVQAAPVSNEARQLLPPPFDGVVGGLPVVGPILGGGSTQPPTTQPPPATSEPEPRDVTLGARQLLPPPFDGVVGGLPVVGPILGGGTTQPPTTQPPPATSEPEPRGIDTTLEARQLLPPPFDGVVGGLPVVGPILGGGTTQPPTTQPPPATSEPEPRGIDTTLEARQLLPPPFDGVVGGLPVVGPILGGGTARRYFRSTSTAPPPFDGVVGGLPVVGPILGGGTQPPTTQPPPATSEPEPRGIDTTLEARQLLPPPFDGVVGGLPVVGPILGGGTTQPPTTQPPPATSEPEPREIDATLGARQLLPPPFDGVVGGLPVVGPILGGGATQPPPAQAPPATSEPEPRQIGTIFGPTIESTGQALGLLPPPPPSGDDG</sequence>
<keyword evidence="2" id="KW-0732">Signal</keyword>
<name>A0A8H5GF28_9AGAR</name>
<protein>
    <submittedName>
        <fullName evidence="3">Uncharacterized protein</fullName>
    </submittedName>
</protein>
<keyword evidence="4" id="KW-1185">Reference proteome</keyword>
<feature type="signal peptide" evidence="2">
    <location>
        <begin position="1"/>
        <end position="22"/>
    </location>
</feature>
<accession>A0A8H5GF28</accession>
<reference evidence="3 4" key="1">
    <citation type="journal article" date="2020" name="ISME J.">
        <title>Uncovering the hidden diversity of litter-decomposition mechanisms in mushroom-forming fungi.</title>
        <authorList>
            <person name="Floudas D."/>
            <person name="Bentzer J."/>
            <person name="Ahren D."/>
            <person name="Johansson T."/>
            <person name="Persson P."/>
            <person name="Tunlid A."/>
        </authorList>
    </citation>
    <scope>NUCLEOTIDE SEQUENCE [LARGE SCALE GENOMIC DNA]</scope>
    <source>
        <strain evidence="3 4">CBS 146.42</strain>
    </source>
</reference>
<proteinExistence type="predicted"/>